<dbReference type="EMBL" id="JH930468">
    <property type="protein sequence ID" value="EKM61057.1"/>
    <property type="molecule type" value="Genomic_DNA"/>
</dbReference>
<sequence>MQQHHVQQAHHPTHVLQNGYANNVPHSQNILSNGSSQNGSQTHRNPSLHPPRETITVLGIPSVTVENDQLVVGGSQSS</sequence>
<dbReference type="RefSeq" id="XP_007390491.1">
    <property type="nucleotide sequence ID" value="XM_007390429.1"/>
</dbReference>
<dbReference type="KEGG" id="pco:PHACADRAFT_247395"/>
<feature type="region of interest" description="Disordered" evidence="1">
    <location>
        <begin position="1"/>
        <end position="54"/>
    </location>
</feature>
<dbReference type="AlphaFoldDB" id="K5XDF4"/>
<evidence type="ECO:0000313" key="3">
    <source>
        <dbReference type="Proteomes" id="UP000008370"/>
    </source>
</evidence>
<reference evidence="2 3" key="1">
    <citation type="journal article" date="2012" name="BMC Genomics">
        <title>Comparative genomics of the white-rot fungi, Phanerochaete carnosa and P. chrysosporium, to elucidate the genetic basis of the distinct wood types they colonize.</title>
        <authorList>
            <person name="Suzuki H."/>
            <person name="MacDonald J."/>
            <person name="Syed K."/>
            <person name="Salamov A."/>
            <person name="Hori C."/>
            <person name="Aerts A."/>
            <person name="Henrissat B."/>
            <person name="Wiebenga A."/>
            <person name="vanKuyk P.A."/>
            <person name="Barry K."/>
            <person name="Lindquist E."/>
            <person name="LaButti K."/>
            <person name="Lapidus A."/>
            <person name="Lucas S."/>
            <person name="Coutinho P."/>
            <person name="Gong Y."/>
            <person name="Samejima M."/>
            <person name="Mahadevan R."/>
            <person name="Abou-Zaid M."/>
            <person name="de Vries R.P."/>
            <person name="Igarashi K."/>
            <person name="Yadav J.S."/>
            <person name="Grigoriev I.V."/>
            <person name="Master E.R."/>
        </authorList>
    </citation>
    <scope>NUCLEOTIDE SEQUENCE [LARGE SCALE GENOMIC DNA]</scope>
    <source>
        <strain evidence="2 3">HHB-10118-sp</strain>
    </source>
</reference>
<dbReference type="GeneID" id="18914075"/>
<keyword evidence="3" id="KW-1185">Reference proteome</keyword>
<accession>K5XDF4</accession>
<evidence type="ECO:0000313" key="2">
    <source>
        <dbReference type="EMBL" id="EKM61057.1"/>
    </source>
</evidence>
<dbReference type="HOGENOM" id="CLU_2628632_0_0_1"/>
<gene>
    <name evidence="2" type="ORF">PHACADRAFT_247395</name>
</gene>
<evidence type="ECO:0000256" key="1">
    <source>
        <dbReference type="SAM" id="MobiDB-lite"/>
    </source>
</evidence>
<dbReference type="InParanoid" id="K5XDF4"/>
<protein>
    <submittedName>
        <fullName evidence="2">Uncharacterized protein</fullName>
    </submittedName>
</protein>
<dbReference type="STRING" id="650164.K5XDF4"/>
<proteinExistence type="predicted"/>
<organism evidence="2 3">
    <name type="scientific">Phanerochaete carnosa (strain HHB-10118-sp)</name>
    <name type="common">White-rot fungus</name>
    <name type="synonym">Peniophora carnosa</name>
    <dbReference type="NCBI Taxonomy" id="650164"/>
    <lineage>
        <taxon>Eukaryota</taxon>
        <taxon>Fungi</taxon>
        <taxon>Dikarya</taxon>
        <taxon>Basidiomycota</taxon>
        <taxon>Agaricomycotina</taxon>
        <taxon>Agaricomycetes</taxon>
        <taxon>Polyporales</taxon>
        <taxon>Phanerochaetaceae</taxon>
        <taxon>Phanerochaete</taxon>
    </lineage>
</organism>
<feature type="compositionally biased region" description="Polar residues" evidence="1">
    <location>
        <begin position="15"/>
        <end position="45"/>
    </location>
</feature>
<name>K5XDF4_PHACS</name>
<dbReference type="Proteomes" id="UP000008370">
    <property type="component" value="Unassembled WGS sequence"/>
</dbReference>
<feature type="non-terminal residue" evidence="2">
    <location>
        <position position="78"/>
    </location>
</feature>